<dbReference type="InParanoid" id="B7Q3Y9"/>
<dbReference type="Proteomes" id="UP000001555">
    <property type="component" value="Unassembled WGS sequence"/>
</dbReference>
<dbReference type="EMBL" id="DS853068">
    <property type="protein sequence ID" value="EEC13561.1"/>
    <property type="molecule type" value="Genomic_DNA"/>
</dbReference>
<dbReference type="AlphaFoldDB" id="B7Q3Y9"/>
<dbReference type="EnsemblMetazoa" id="ISCW010851-RA">
    <property type="protein sequence ID" value="ISCW010851-PA"/>
    <property type="gene ID" value="ISCW010851"/>
</dbReference>
<sequence length="114" mass="12257">RRGHLPKPGSISAQSEPDRSFIRLIGRLQISPKSFQGDASSSPPFPAINRSRPAGSPTCPASESRPVPRVSHAASPPTILSSRRVPMSRDRDVKRHPATHVPGVGPGFRLRLGL</sequence>
<keyword evidence="4" id="KW-1185">Reference proteome</keyword>
<dbReference type="PaxDb" id="6945-B7Q3Y9"/>
<organism>
    <name type="scientific">Ixodes scapularis</name>
    <name type="common">Black-legged tick</name>
    <name type="synonym">Deer tick</name>
    <dbReference type="NCBI Taxonomy" id="6945"/>
    <lineage>
        <taxon>Eukaryota</taxon>
        <taxon>Metazoa</taxon>
        <taxon>Ecdysozoa</taxon>
        <taxon>Arthropoda</taxon>
        <taxon>Chelicerata</taxon>
        <taxon>Arachnida</taxon>
        <taxon>Acari</taxon>
        <taxon>Parasitiformes</taxon>
        <taxon>Ixodida</taxon>
        <taxon>Ixodoidea</taxon>
        <taxon>Ixodidae</taxon>
        <taxon>Ixodinae</taxon>
        <taxon>Ixodes</taxon>
    </lineage>
</organism>
<dbReference type="VEuPathDB" id="VectorBase:ISCW010851"/>
<name>B7Q3Y9_IXOSC</name>
<feature type="region of interest" description="Disordered" evidence="1">
    <location>
        <begin position="32"/>
        <end position="114"/>
    </location>
</feature>
<evidence type="ECO:0000313" key="2">
    <source>
        <dbReference type="EMBL" id="EEC13561.1"/>
    </source>
</evidence>
<feature type="non-terminal residue" evidence="2">
    <location>
        <position position="1"/>
    </location>
</feature>
<proteinExistence type="predicted"/>
<evidence type="ECO:0000313" key="3">
    <source>
        <dbReference type="EnsemblMetazoa" id="ISCW010851-PA"/>
    </source>
</evidence>
<evidence type="ECO:0000313" key="4">
    <source>
        <dbReference type="Proteomes" id="UP000001555"/>
    </source>
</evidence>
<feature type="non-terminal residue" evidence="2">
    <location>
        <position position="114"/>
    </location>
</feature>
<protein>
    <submittedName>
        <fullName evidence="2 3">Uncharacterized protein</fullName>
    </submittedName>
</protein>
<dbReference type="EMBL" id="ABJB010777192">
    <property type="status" value="NOT_ANNOTATED_CDS"/>
    <property type="molecule type" value="Genomic_DNA"/>
</dbReference>
<accession>B7Q3Y9</accession>
<evidence type="ECO:0000256" key="1">
    <source>
        <dbReference type="SAM" id="MobiDB-lite"/>
    </source>
</evidence>
<gene>
    <name evidence="2" type="ORF">IscW_ISCW010851</name>
</gene>
<reference evidence="2 4" key="1">
    <citation type="submission" date="2008-03" db="EMBL/GenBank/DDBJ databases">
        <title>Annotation of Ixodes scapularis.</title>
        <authorList>
            <consortium name="Ixodes scapularis Genome Project Consortium"/>
            <person name="Caler E."/>
            <person name="Hannick L.I."/>
            <person name="Bidwell S."/>
            <person name="Joardar V."/>
            <person name="Thiagarajan M."/>
            <person name="Amedeo P."/>
            <person name="Galinsky K.J."/>
            <person name="Schobel S."/>
            <person name="Inman J."/>
            <person name="Hostetler J."/>
            <person name="Miller J."/>
            <person name="Hammond M."/>
            <person name="Megy K."/>
            <person name="Lawson D."/>
            <person name="Kodira C."/>
            <person name="Sutton G."/>
            <person name="Meyer J."/>
            <person name="Hill C.A."/>
            <person name="Birren B."/>
            <person name="Nene V."/>
            <person name="Collins F."/>
            <person name="Alarcon-Chaidez F."/>
            <person name="Wikel S."/>
            <person name="Strausberg R."/>
        </authorList>
    </citation>
    <scope>NUCLEOTIDE SEQUENCE [LARGE SCALE GENOMIC DNA]</scope>
    <source>
        <strain evidence="4">Wikel</strain>
        <strain evidence="2">Wikel colony</strain>
    </source>
</reference>
<feature type="compositionally biased region" description="Polar residues" evidence="1">
    <location>
        <begin position="32"/>
        <end position="42"/>
    </location>
</feature>
<dbReference type="VEuPathDB" id="VectorBase:ISCI010851"/>
<reference evidence="3" key="2">
    <citation type="submission" date="2020-05" db="UniProtKB">
        <authorList>
            <consortium name="EnsemblMetazoa"/>
        </authorList>
    </citation>
    <scope>IDENTIFICATION</scope>
    <source>
        <strain evidence="3">wikel</strain>
    </source>
</reference>
<dbReference type="HOGENOM" id="CLU_2127235_0_0_1"/>